<dbReference type="FunFam" id="1.20.120.1760:FF:000029">
    <property type="entry name" value="CDP-alcohol phosphatidyltransferase protein"/>
    <property type="match status" value="1"/>
</dbReference>
<evidence type="ECO:0000256" key="5">
    <source>
        <dbReference type="RuleBase" id="RU003750"/>
    </source>
</evidence>
<dbReference type="PANTHER" id="PTHR10414:SF77">
    <property type="entry name" value="CDP-ALCOHOL PHOSPHATIDYLTRANSFERASE FAMILY PROTEIN"/>
    <property type="match status" value="1"/>
</dbReference>
<feature type="transmembrane region" description="Helical" evidence="7">
    <location>
        <begin position="57"/>
        <end position="79"/>
    </location>
</feature>
<dbReference type="InterPro" id="IPR043130">
    <property type="entry name" value="CDP-OH_PTrfase_TM_dom"/>
</dbReference>
<feature type="transmembrane region" description="Helical" evidence="7">
    <location>
        <begin position="334"/>
        <end position="353"/>
    </location>
</feature>
<feature type="transmembrane region" description="Helical" evidence="7">
    <location>
        <begin position="306"/>
        <end position="322"/>
    </location>
</feature>
<comment type="caution">
    <text evidence="8">The sequence shown here is derived from an EMBL/GenBank/DDBJ whole genome shotgun (WGS) entry which is preliminary data.</text>
</comment>
<comment type="similarity">
    <text evidence="2 5">Belongs to the CDP-alcohol phosphatidyltransferase class-I family.</text>
</comment>
<feature type="transmembrane region" description="Helical" evidence="7">
    <location>
        <begin position="274"/>
        <end position="294"/>
    </location>
</feature>
<dbReference type="AlphaFoldDB" id="A0A9P4TDW8"/>
<organism evidence="8 9">
    <name type="scientific">Curvularia kusanoi</name>
    <name type="common">Cochliobolus kusanoi</name>
    <dbReference type="NCBI Taxonomy" id="90978"/>
    <lineage>
        <taxon>Eukaryota</taxon>
        <taxon>Fungi</taxon>
        <taxon>Dikarya</taxon>
        <taxon>Ascomycota</taxon>
        <taxon>Pezizomycotina</taxon>
        <taxon>Dothideomycetes</taxon>
        <taxon>Pleosporomycetidae</taxon>
        <taxon>Pleosporales</taxon>
        <taxon>Pleosporineae</taxon>
        <taxon>Pleosporaceae</taxon>
        <taxon>Curvularia</taxon>
    </lineage>
</organism>
<feature type="compositionally biased region" description="Polar residues" evidence="6">
    <location>
        <begin position="813"/>
        <end position="827"/>
    </location>
</feature>
<sequence>MSLPPPATSPRMPPSKETAAHECVSEEALQHLKTYKYSSVDKSFISRYILKHYWNGFVELLPMWIAPNLVTLLGFFFILGNVALLEVYVPDLVGPAPSWVYYSFAFGMWMYSTMDNVDGKQARRTGTSSPLGELFDHGIDSLNCTLASLLETAAVGYGSTKIGAFTALVPVLPMFLSTWETYHTHTLYLGYFNGPTEGLILACTFICMSGYFGPEIWSTPLAHYFPSYKAEIGEVTLKELWVPIILFTFFVAHVPACLVNVAKARRSRNQPFLPTIYEWTPLVIFTVCTIAWLGSPYSHLLEDNHLVLYCLTTSLVFGRMTTKIILAHLTHQPFPYWTVMLAPMIGGALLVNHPYFTIPGTTFGPLSAKTELWYLRAYFVFAAVVYGRWAHLVITSICKYLGINCLTIPKQTREKNAKSNGATSAMFPDKGQVPADPDVAGIGVILGFLATTCLAFLIAFTVLFLDRFDDIVNGLRRLFTKSKSNYEQNQTADHKEGPYWRSVAFWSRVLSKNLLAFSDTQLLTGLAIQFTAMIKHCSMSVYHFRIVVDLAFLTTVTHLLTVVALRDYFVRNRWINLPRIFFMLANLGLLGYTSFVAYSYDLADTTLSDSLACFFQKDRPEFSAAFGGKWAALLIGAIGGHAAVIAAMYWLDDPTKSDKRGEWYWYIWYVGAVLRTWLVAPVYAIYGMYMASTGLSETQALGSPPSGVVIQGNESEWNFGQFLPVLLLALPLFAGWESFWEEKDEDRDNRFGRPGARRSRNTLGNQSLDLGYQLQTYKGRHSRDPSIEEQHIESSNPSPANTPRVAPQISPRLGSTSGGTSTLQPSESEALLSVPTLAVSPGSQTNFSRPSPPRSPPRGTLR</sequence>
<keyword evidence="3 5" id="KW-0808">Transferase</keyword>
<feature type="compositionally biased region" description="Basic and acidic residues" evidence="6">
    <location>
        <begin position="782"/>
        <end position="792"/>
    </location>
</feature>
<dbReference type="GO" id="GO:0008654">
    <property type="term" value="P:phospholipid biosynthetic process"/>
    <property type="evidence" value="ECO:0007669"/>
    <property type="project" value="InterPro"/>
</dbReference>
<feature type="region of interest" description="Disordered" evidence="6">
    <location>
        <begin position="744"/>
        <end position="765"/>
    </location>
</feature>
<dbReference type="GO" id="GO:0016780">
    <property type="term" value="F:phosphotransferase activity, for other substituted phosphate groups"/>
    <property type="evidence" value="ECO:0007669"/>
    <property type="project" value="InterPro"/>
</dbReference>
<proteinExistence type="inferred from homology"/>
<dbReference type="Gene3D" id="1.20.120.1760">
    <property type="match status" value="1"/>
</dbReference>
<dbReference type="InterPro" id="IPR048254">
    <property type="entry name" value="CDP_ALCOHOL_P_TRANSF_CS"/>
</dbReference>
<feature type="transmembrane region" description="Helical" evidence="7">
    <location>
        <begin position="373"/>
        <end position="394"/>
    </location>
</feature>
<keyword evidence="4 7" id="KW-0472">Membrane</keyword>
<keyword evidence="7" id="KW-1133">Transmembrane helix</keyword>
<feature type="transmembrane region" description="Helical" evidence="7">
    <location>
        <begin position="663"/>
        <end position="686"/>
    </location>
</feature>
<keyword evidence="9" id="KW-1185">Reference proteome</keyword>
<dbReference type="OrthoDB" id="196717at2759"/>
<evidence type="ECO:0000256" key="4">
    <source>
        <dbReference type="ARBA" id="ARBA00023136"/>
    </source>
</evidence>
<dbReference type="PROSITE" id="PS00379">
    <property type="entry name" value="CDP_ALCOHOL_P_TRANSF"/>
    <property type="match status" value="1"/>
</dbReference>
<reference evidence="8" key="1">
    <citation type="submission" date="2019-04" db="EMBL/GenBank/DDBJ databases">
        <title>Sequencing of skin fungus with MAO and IRED activity.</title>
        <authorList>
            <person name="Marsaioli A.J."/>
            <person name="Bonatto J.M.C."/>
            <person name="Reis Junior O."/>
        </authorList>
    </citation>
    <scope>NUCLEOTIDE SEQUENCE</scope>
    <source>
        <strain evidence="8">30M1</strain>
    </source>
</reference>
<keyword evidence="7" id="KW-0812">Transmembrane</keyword>
<feature type="transmembrane region" description="Helical" evidence="7">
    <location>
        <begin position="199"/>
        <end position="220"/>
    </location>
</feature>
<dbReference type="InterPro" id="IPR000462">
    <property type="entry name" value="CDP-OH_P_trans"/>
</dbReference>
<dbReference type="EMBL" id="SWKU01000013">
    <property type="protein sequence ID" value="KAF3001505.1"/>
    <property type="molecule type" value="Genomic_DNA"/>
</dbReference>
<feature type="transmembrane region" description="Helical" evidence="7">
    <location>
        <begin position="630"/>
        <end position="651"/>
    </location>
</feature>
<evidence type="ECO:0000313" key="9">
    <source>
        <dbReference type="Proteomes" id="UP000801428"/>
    </source>
</evidence>
<feature type="transmembrane region" description="Helical" evidence="7">
    <location>
        <begin position="439"/>
        <end position="465"/>
    </location>
</feature>
<dbReference type="InterPro" id="IPR014472">
    <property type="entry name" value="CHOPT"/>
</dbReference>
<feature type="region of interest" description="Disordered" evidence="6">
    <location>
        <begin position="778"/>
        <end position="862"/>
    </location>
</feature>
<gene>
    <name evidence="8" type="ORF">E8E13_008998</name>
</gene>
<dbReference type="Proteomes" id="UP000801428">
    <property type="component" value="Unassembled WGS sequence"/>
</dbReference>
<comment type="subcellular location">
    <subcellularLocation>
        <location evidence="1">Membrane</location>
    </subcellularLocation>
</comment>
<evidence type="ECO:0000313" key="8">
    <source>
        <dbReference type="EMBL" id="KAF3001505.1"/>
    </source>
</evidence>
<evidence type="ECO:0000256" key="1">
    <source>
        <dbReference type="ARBA" id="ARBA00004370"/>
    </source>
</evidence>
<feature type="transmembrane region" description="Helical" evidence="7">
    <location>
        <begin position="240"/>
        <end position="262"/>
    </location>
</feature>
<dbReference type="Pfam" id="PF01066">
    <property type="entry name" value="CDP-OH_P_transf"/>
    <property type="match status" value="1"/>
</dbReference>
<protein>
    <submittedName>
        <fullName evidence="8">Uncharacterized protein</fullName>
    </submittedName>
</protein>
<accession>A0A9P4TDW8</accession>
<feature type="transmembrane region" description="Helical" evidence="7">
    <location>
        <begin position="542"/>
        <end position="565"/>
    </location>
</feature>
<evidence type="ECO:0000256" key="7">
    <source>
        <dbReference type="SAM" id="Phobius"/>
    </source>
</evidence>
<evidence type="ECO:0000256" key="3">
    <source>
        <dbReference type="ARBA" id="ARBA00022679"/>
    </source>
</evidence>
<dbReference type="PANTHER" id="PTHR10414">
    <property type="entry name" value="ETHANOLAMINEPHOSPHOTRANSFERASE"/>
    <property type="match status" value="1"/>
</dbReference>
<feature type="transmembrane region" description="Helical" evidence="7">
    <location>
        <begin position="577"/>
        <end position="600"/>
    </location>
</feature>
<evidence type="ECO:0000256" key="2">
    <source>
        <dbReference type="ARBA" id="ARBA00010441"/>
    </source>
</evidence>
<feature type="transmembrane region" description="Helical" evidence="7">
    <location>
        <begin position="99"/>
        <end position="117"/>
    </location>
</feature>
<dbReference type="GO" id="GO:0016020">
    <property type="term" value="C:membrane"/>
    <property type="evidence" value="ECO:0007669"/>
    <property type="project" value="UniProtKB-SubCell"/>
</dbReference>
<name>A0A9P4TDW8_CURKU</name>
<evidence type="ECO:0000256" key="6">
    <source>
        <dbReference type="SAM" id="MobiDB-lite"/>
    </source>
</evidence>